<dbReference type="EMBL" id="KN833000">
    <property type="protein sequence ID" value="KIM81328.1"/>
    <property type="molecule type" value="Genomic_DNA"/>
</dbReference>
<keyword evidence="3" id="KW-1185">Reference proteome</keyword>
<sequence>MQYYALVDLGLSKYTAVDTSTTGSWICSLSMRMFCGLSEYPARLVYQPSVSGNHNGSARDRPHRDSLSVTLNDR</sequence>
<feature type="region of interest" description="Disordered" evidence="1">
    <location>
        <begin position="51"/>
        <end position="74"/>
    </location>
</feature>
<accession>A0A0C3B517</accession>
<evidence type="ECO:0000256" key="1">
    <source>
        <dbReference type="SAM" id="MobiDB-lite"/>
    </source>
</evidence>
<evidence type="ECO:0000313" key="2">
    <source>
        <dbReference type="EMBL" id="KIM81328.1"/>
    </source>
</evidence>
<proteinExistence type="predicted"/>
<dbReference type="Proteomes" id="UP000054166">
    <property type="component" value="Unassembled WGS sequence"/>
</dbReference>
<protein>
    <submittedName>
        <fullName evidence="2">Uncharacterized protein</fullName>
    </submittedName>
</protein>
<organism evidence="2 3">
    <name type="scientific">Piloderma croceum (strain F 1598)</name>
    <dbReference type="NCBI Taxonomy" id="765440"/>
    <lineage>
        <taxon>Eukaryota</taxon>
        <taxon>Fungi</taxon>
        <taxon>Dikarya</taxon>
        <taxon>Basidiomycota</taxon>
        <taxon>Agaricomycotina</taxon>
        <taxon>Agaricomycetes</taxon>
        <taxon>Agaricomycetidae</taxon>
        <taxon>Atheliales</taxon>
        <taxon>Atheliaceae</taxon>
        <taxon>Piloderma</taxon>
    </lineage>
</organism>
<evidence type="ECO:0000313" key="3">
    <source>
        <dbReference type="Proteomes" id="UP000054166"/>
    </source>
</evidence>
<feature type="compositionally biased region" description="Basic and acidic residues" evidence="1">
    <location>
        <begin position="57"/>
        <end position="74"/>
    </location>
</feature>
<dbReference type="InParanoid" id="A0A0C3B517"/>
<name>A0A0C3B517_PILCF</name>
<reference evidence="3" key="2">
    <citation type="submission" date="2015-01" db="EMBL/GenBank/DDBJ databases">
        <title>Evolutionary Origins and Diversification of the Mycorrhizal Mutualists.</title>
        <authorList>
            <consortium name="DOE Joint Genome Institute"/>
            <consortium name="Mycorrhizal Genomics Consortium"/>
            <person name="Kohler A."/>
            <person name="Kuo A."/>
            <person name="Nagy L.G."/>
            <person name="Floudas D."/>
            <person name="Copeland A."/>
            <person name="Barry K.W."/>
            <person name="Cichocki N."/>
            <person name="Veneault-Fourrey C."/>
            <person name="LaButti K."/>
            <person name="Lindquist E.A."/>
            <person name="Lipzen A."/>
            <person name="Lundell T."/>
            <person name="Morin E."/>
            <person name="Murat C."/>
            <person name="Riley R."/>
            <person name="Ohm R."/>
            <person name="Sun H."/>
            <person name="Tunlid A."/>
            <person name="Henrissat B."/>
            <person name="Grigoriev I.V."/>
            <person name="Hibbett D.S."/>
            <person name="Martin F."/>
        </authorList>
    </citation>
    <scope>NUCLEOTIDE SEQUENCE [LARGE SCALE GENOMIC DNA]</scope>
    <source>
        <strain evidence="3">F 1598</strain>
    </source>
</reference>
<dbReference type="HOGENOM" id="CLU_2688678_0_0_1"/>
<gene>
    <name evidence="2" type="ORF">PILCRDRAFT_821794</name>
</gene>
<reference evidence="2 3" key="1">
    <citation type="submission" date="2014-04" db="EMBL/GenBank/DDBJ databases">
        <authorList>
            <consortium name="DOE Joint Genome Institute"/>
            <person name="Kuo A."/>
            <person name="Tarkka M."/>
            <person name="Buscot F."/>
            <person name="Kohler A."/>
            <person name="Nagy L.G."/>
            <person name="Floudas D."/>
            <person name="Copeland A."/>
            <person name="Barry K.W."/>
            <person name="Cichocki N."/>
            <person name="Veneault-Fourrey C."/>
            <person name="LaButti K."/>
            <person name="Lindquist E.A."/>
            <person name="Lipzen A."/>
            <person name="Lundell T."/>
            <person name="Morin E."/>
            <person name="Murat C."/>
            <person name="Sun H."/>
            <person name="Tunlid A."/>
            <person name="Henrissat B."/>
            <person name="Grigoriev I.V."/>
            <person name="Hibbett D.S."/>
            <person name="Martin F."/>
            <person name="Nordberg H.P."/>
            <person name="Cantor M.N."/>
            <person name="Hua S.X."/>
        </authorList>
    </citation>
    <scope>NUCLEOTIDE SEQUENCE [LARGE SCALE GENOMIC DNA]</scope>
    <source>
        <strain evidence="2 3">F 1598</strain>
    </source>
</reference>
<dbReference type="AlphaFoldDB" id="A0A0C3B517"/>